<sequence>MNISPASTSAEPSGKLKRHDLHIGGSISPPVGGEYILTDNPYTGKVWGEIARGTSADVDRAVAAAKAALPVWNALKPAERGRALFRLADLIEVHAESLAAAEVRDNGKLYTEMLPQMRLMSDWYRYYAGLSDKIEGSVIPTGRANMFAFTRYEPLGVVALITPWNSPLLLLTHKLATALAAGNVAVIKPSEFTSASTLQFAELFAQAGFPAGVVNVVTGYGHEAGAALVAHPDIAKIAMTGSEAGGRVINEAAARDFKHVALELGGKSPNIVFEDADLDAAVVGAIAGIFAASGQTCIAGSRLLLQRSIHDQFVDRLTQTAGAARIGDPMHPDTHVGPIATQQQYEKVLRYIDIAKQEGANCVLGGGPYSGPGAEGGRFIEPTIFTNVHNGMRIAREEVFGPVLSIIPFETEEDAYQIANDTPYGLAAGVWTSDMGRAMRASELLQAGTVWVNTYRVGGCATPFGGYKRSGFGREGGVEAIHEWLQTKTVWICGKPDTNQPFVMRH</sequence>
<dbReference type="InterPro" id="IPR016160">
    <property type="entry name" value="Ald_DH_CS_CYS"/>
</dbReference>
<dbReference type="Proteomes" id="UP000054683">
    <property type="component" value="Unassembled WGS sequence"/>
</dbReference>
<dbReference type="SUPFAM" id="SSF53720">
    <property type="entry name" value="ALDH-like"/>
    <property type="match status" value="1"/>
</dbReference>
<dbReference type="InterPro" id="IPR016162">
    <property type="entry name" value="Ald_DH_N"/>
</dbReference>
<comment type="similarity">
    <text evidence="1 4">Belongs to the aldehyde dehydrogenase family.</text>
</comment>
<dbReference type="Gene3D" id="3.40.605.10">
    <property type="entry name" value="Aldehyde Dehydrogenase, Chain A, domain 1"/>
    <property type="match status" value="1"/>
</dbReference>
<dbReference type="Pfam" id="PF00171">
    <property type="entry name" value="Aldedh"/>
    <property type="match status" value="1"/>
</dbReference>
<dbReference type="GO" id="GO:0016620">
    <property type="term" value="F:oxidoreductase activity, acting on the aldehyde or oxo group of donors, NAD or NADP as acceptor"/>
    <property type="evidence" value="ECO:0007669"/>
    <property type="project" value="InterPro"/>
</dbReference>
<dbReference type="InterPro" id="IPR029510">
    <property type="entry name" value="Ald_DH_CS_GLU"/>
</dbReference>
<accession>A0A158GQR9</accession>
<dbReference type="RefSeq" id="WP_156528859.1">
    <property type="nucleotide sequence ID" value="NZ_FCOK02000018.1"/>
</dbReference>
<dbReference type="EMBL" id="FCOK02000018">
    <property type="protein sequence ID" value="SAL34227.1"/>
    <property type="molecule type" value="Genomic_DNA"/>
</dbReference>
<dbReference type="FunFam" id="3.40.605.10:FF:000007">
    <property type="entry name" value="NAD/NADP-dependent betaine aldehyde dehydrogenase"/>
    <property type="match status" value="1"/>
</dbReference>
<evidence type="ECO:0000256" key="1">
    <source>
        <dbReference type="ARBA" id="ARBA00009986"/>
    </source>
</evidence>
<dbReference type="FunFam" id="3.40.309.10:FF:000012">
    <property type="entry name" value="Betaine aldehyde dehydrogenase"/>
    <property type="match status" value="1"/>
</dbReference>
<dbReference type="InterPro" id="IPR016161">
    <property type="entry name" value="Ald_DH/histidinol_DH"/>
</dbReference>
<organism evidence="7 8">
    <name type="scientific">Caballeronia udeis</name>
    <dbReference type="NCBI Taxonomy" id="1232866"/>
    <lineage>
        <taxon>Bacteria</taxon>
        <taxon>Pseudomonadati</taxon>
        <taxon>Pseudomonadota</taxon>
        <taxon>Betaproteobacteria</taxon>
        <taxon>Burkholderiales</taxon>
        <taxon>Burkholderiaceae</taxon>
        <taxon>Caballeronia</taxon>
    </lineage>
</organism>
<proteinExistence type="inferred from homology"/>
<gene>
    <name evidence="7" type="ORF">AWB69_03119</name>
</gene>
<dbReference type="FunFam" id="3.40.605.10:FF:000026">
    <property type="entry name" value="Aldehyde dehydrogenase, putative"/>
    <property type="match status" value="1"/>
</dbReference>
<dbReference type="PROSITE" id="PS00687">
    <property type="entry name" value="ALDEHYDE_DEHYDR_GLU"/>
    <property type="match status" value="1"/>
</dbReference>
<protein>
    <submittedName>
        <fullName evidence="7">Aldehyde dehydrogenase</fullName>
    </submittedName>
</protein>
<dbReference type="Gene3D" id="3.40.309.10">
    <property type="entry name" value="Aldehyde Dehydrogenase, Chain A, domain 2"/>
    <property type="match status" value="1"/>
</dbReference>
<dbReference type="InterPro" id="IPR016163">
    <property type="entry name" value="Ald_DH_C"/>
</dbReference>
<reference evidence="7 8" key="1">
    <citation type="submission" date="2016-01" db="EMBL/GenBank/DDBJ databases">
        <authorList>
            <person name="Oliw E.H."/>
        </authorList>
    </citation>
    <scope>NUCLEOTIDE SEQUENCE [LARGE SCALE GENOMIC DNA]</scope>
    <source>
        <strain evidence="7">LMG 27134</strain>
    </source>
</reference>
<feature type="compositionally biased region" description="Polar residues" evidence="5">
    <location>
        <begin position="1"/>
        <end position="11"/>
    </location>
</feature>
<dbReference type="InterPro" id="IPR015590">
    <property type="entry name" value="Aldehyde_DH_dom"/>
</dbReference>
<dbReference type="AlphaFoldDB" id="A0A158GQR9"/>
<dbReference type="PROSITE" id="PS00070">
    <property type="entry name" value="ALDEHYDE_DEHYDR_CYS"/>
    <property type="match status" value="1"/>
</dbReference>
<dbReference type="CDD" id="cd07114">
    <property type="entry name" value="ALDH_DhaS"/>
    <property type="match status" value="1"/>
</dbReference>
<evidence type="ECO:0000256" key="5">
    <source>
        <dbReference type="SAM" id="MobiDB-lite"/>
    </source>
</evidence>
<feature type="active site" evidence="3">
    <location>
        <position position="263"/>
    </location>
</feature>
<feature type="domain" description="Aldehyde dehydrogenase" evidence="6">
    <location>
        <begin position="38"/>
        <end position="490"/>
    </location>
</feature>
<evidence type="ECO:0000259" key="6">
    <source>
        <dbReference type="Pfam" id="PF00171"/>
    </source>
</evidence>
<dbReference type="PANTHER" id="PTHR11699">
    <property type="entry name" value="ALDEHYDE DEHYDROGENASE-RELATED"/>
    <property type="match status" value="1"/>
</dbReference>
<keyword evidence="2 4" id="KW-0560">Oxidoreductase</keyword>
<evidence type="ECO:0000313" key="7">
    <source>
        <dbReference type="EMBL" id="SAL34227.1"/>
    </source>
</evidence>
<dbReference type="OrthoDB" id="6187633at2"/>
<evidence type="ECO:0000256" key="3">
    <source>
        <dbReference type="PROSITE-ProRule" id="PRU10007"/>
    </source>
</evidence>
<name>A0A158GQR9_9BURK</name>
<evidence type="ECO:0000256" key="2">
    <source>
        <dbReference type="ARBA" id="ARBA00023002"/>
    </source>
</evidence>
<evidence type="ECO:0000313" key="8">
    <source>
        <dbReference type="Proteomes" id="UP000054683"/>
    </source>
</evidence>
<feature type="region of interest" description="Disordered" evidence="5">
    <location>
        <begin position="1"/>
        <end position="25"/>
    </location>
</feature>
<evidence type="ECO:0000256" key="4">
    <source>
        <dbReference type="RuleBase" id="RU003345"/>
    </source>
</evidence>